<gene>
    <name evidence="1" type="ORF">MAR_012720</name>
</gene>
<dbReference type="Proteomes" id="UP001164746">
    <property type="component" value="Chromosome 14"/>
</dbReference>
<evidence type="ECO:0000313" key="2">
    <source>
        <dbReference type="Proteomes" id="UP001164746"/>
    </source>
</evidence>
<sequence>MVVGSFIVPSESSYNIGRGLQVLKAWNPSWNPTYFMTDYDRKEINAIENTFPDAVQLLWDLPRDFDIPVAKVYGTTVTDTDIRSLQSPEWLTDNIIDAYLHMLCVELTGGKVGRMLNIDSISMNAIMNKTFRPRNPPNIYEYMFVILDVEEKKVFFYNPIQAVEFAEKHMTGAADSLVHITLADLNIMRRKVAKKVMVFEVFLTGCCPKCGMTVDDDLETDSVSRGPKKPVSPKLLAEKTPTCCLCTEPHDERLHPGCIGRDPDETPADSSTAFWCEACLTAVVKVWPVDNCKEFIESGGLSDDEGYIIDASVVLSLMHAGYSRCWLIIHAQGTKSPEEIYSKHHIIDGIENKEFANLFNEEFGTLLSVIRRWIQD</sequence>
<dbReference type="Gene3D" id="3.40.395.10">
    <property type="entry name" value="Adenoviral Proteinase, Chain A"/>
    <property type="match status" value="1"/>
</dbReference>
<reference evidence="1" key="1">
    <citation type="submission" date="2022-11" db="EMBL/GenBank/DDBJ databases">
        <title>Centuries of genome instability and evolution in soft-shell clam transmissible cancer (bioRxiv).</title>
        <authorList>
            <person name="Hart S.F.M."/>
            <person name="Yonemitsu M.A."/>
            <person name="Giersch R.M."/>
            <person name="Beal B.F."/>
            <person name="Arriagada G."/>
            <person name="Davis B.W."/>
            <person name="Ostrander E.A."/>
            <person name="Goff S.P."/>
            <person name="Metzger M.J."/>
        </authorList>
    </citation>
    <scope>NUCLEOTIDE SEQUENCE</scope>
    <source>
        <strain evidence="1">MELC-2E11</strain>
        <tissue evidence="1">Siphon/mantle</tissue>
    </source>
</reference>
<proteinExistence type="predicted"/>
<protein>
    <submittedName>
        <fullName evidence="1">Uncharacterized protein</fullName>
    </submittedName>
</protein>
<dbReference type="EMBL" id="CP111025">
    <property type="protein sequence ID" value="WAR27016.1"/>
    <property type="molecule type" value="Genomic_DNA"/>
</dbReference>
<dbReference type="SUPFAM" id="SSF54001">
    <property type="entry name" value="Cysteine proteinases"/>
    <property type="match status" value="1"/>
</dbReference>
<name>A0ABY7G1S5_MYAAR</name>
<evidence type="ECO:0000313" key="1">
    <source>
        <dbReference type="EMBL" id="WAR27016.1"/>
    </source>
</evidence>
<dbReference type="PANTHER" id="PTHR47456">
    <property type="entry name" value="PHD-TYPE DOMAIN-CONTAINING PROTEIN"/>
    <property type="match status" value="1"/>
</dbReference>
<keyword evidence="2" id="KW-1185">Reference proteome</keyword>
<accession>A0ABY7G1S5</accession>
<organism evidence="1 2">
    <name type="scientific">Mya arenaria</name>
    <name type="common">Soft-shell clam</name>
    <dbReference type="NCBI Taxonomy" id="6604"/>
    <lineage>
        <taxon>Eukaryota</taxon>
        <taxon>Metazoa</taxon>
        <taxon>Spiralia</taxon>
        <taxon>Lophotrochozoa</taxon>
        <taxon>Mollusca</taxon>
        <taxon>Bivalvia</taxon>
        <taxon>Autobranchia</taxon>
        <taxon>Heteroconchia</taxon>
        <taxon>Euheterodonta</taxon>
        <taxon>Imparidentia</taxon>
        <taxon>Neoheterodontei</taxon>
        <taxon>Myida</taxon>
        <taxon>Myoidea</taxon>
        <taxon>Myidae</taxon>
        <taxon>Mya</taxon>
    </lineage>
</organism>
<dbReference type="InterPro" id="IPR038765">
    <property type="entry name" value="Papain-like_cys_pep_sf"/>
</dbReference>